<keyword evidence="1" id="KW-0677">Repeat</keyword>
<feature type="repeat" description="ANK" evidence="3">
    <location>
        <begin position="134"/>
        <end position="166"/>
    </location>
</feature>
<evidence type="ECO:0000313" key="5">
    <source>
        <dbReference type="Proteomes" id="UP000053617"/>
    </source>
</evidence>
<dbReference type="PRINTS" id="PR01415">
    <property type="entry name" value="ANKYRIN"/>
</dbReference>
<dbReference type="Pfam" id="PF00023">
    <property type="entry name" value="Ank"/>
    <property type="match status" value="1"/>
</dbReference>
<feature type="repeat" description="ANK" evidence="3">
    <location>
        <begin position="76"/>
        <end position="102"/>
    </location>
</feature>
<dbReference type="PANTHER" id="PTHR24173">
    <property type="entry name" value="ANKYRIN REPEAT CONTAINING"/>
    <property type="match status" value="1"/>
</dbReference>
<proteinExistence type="predicted"/>
<evidence type="ECO:0000313" key="4">
    <source>
        <dbReference type="EMBL" id="KIX08084.1"/>
    </source>
</evidence>
<keyword evidence="5" id="KW-1185">Reference proteome</keyword>
<feature type="repeat" description="ANK" evidence="3">
    <location>
        <begin position="587"/>
        <end position="619"/>
    </location>
</feature>
<name>A0A0D2IQA9_9EURO</name>
<dbReference type="AlphaFoldDB" id="A0A0D2IQA9"/>
<keyword evidence="2 3" id="KW-0040">ANK repeat</keyword>
<feature type="repeat" description="ANK" evidence="3">
    <location>
        <begin position="37"/>
        <end position="75"/>
    </location>
</feature>
<dbReference type="PROSITE" id="PS50088">
    <property type="entry name" value="ANK_REPEAT"/>
    <property type="match status" value="12"/>
</dbReference>
<feature type="repeat" description="ANK" evidence="3">
    <location>
        <begin position="268"/>
        <end position="303"/>
    </location>
</feature>
<dbReference type="InterPro" id="IPR036770">
    <property type="entry name" value="Ankyrin_rpt-contain_sf"/>
</dbReference>
<dbReference type="PROSITE" id="PS50297">
    <property type="entry name" value="ANK_REP_REGION"/>
    <property type="match status" value="9"/>
</dbReference>
<dbReference type="EMBL" id="KN847476">
    <property type="protein sequence ID" value="KIX08084.1"/>
    <property type="molecule type" value="Genomic_DNA"/>
</dbReference>
<evidence type="ECO:0000256" key="1">
    <source>
        <dbReference type="ARBA" id="ARBA00022737"/>
    </source>
</evidence>
<dbReference type="Proteomes" id="UP000053617">
    <property type="component" value="Unassembled WGS sequence"/>
</dbReference>
<sequence>MGRPVLHVAAAYLRHGQEEVVDLLFKHGARPGHRGFQGGSALHAAIFREKSQPLPTKVLVEKLIQHGVPLDTRDNYGRTALHLAVQTKNLEAVELLLQVGASPKYNVFHWTAGDGKDMTKYILNTSDLNSKDDTRRTPLHLAILSGCLNTVQQLLSAGANTELTDEQNQTPLHYAAEHADLDILEALIAARANLDAVDKWRNSPLHLAAQKGNSAVAQKLVAAGVRFQVNGEQKTALHLAAQEGHDETVHTLLHSGIGDQEVFQQDDEGRTALHFASERGRSSVTTQILDFVEQSAAIDIQDHLSVTALHLASKRGHLHIVQSLIQAGSFVYRTNRNRDMAVHFAAESGYLEIVEELLAAIPAQVERCLKEWDRCLPQWPSEEDGVNRAFLEVLVNINARQALKSKIVTGLQTWDKERYSIPSTALMRAVRGGHVDIVKFLLKEVPGMPLDTPTYHEPNVLSLAASKGRRDVATLLIAAGSEVNAIADSQVTCLHEAAENRHADVVDLLLEEGANPDLASLRDGYTPLHLAAEKGHTETVKSLIRLAFFNVIDDLGRTPLHLAAEKGHTEIVKTLLGLAFVNEIDDLGRTPLRLACQGGKEEVVELLLNADAHVLILDFTQKTPLMVASERGYERILARLQVQAKRQRQAAPK</sequence>
<dbReference type="RefSeq" id="XP_013275220.1">
    <property type="nucleotide sequence ID" value="XM_013419766.1"/>
</dbReference>
<feature type="repeat" description="ANK" evidence="3">
    <location>
        <begin position="232"/>
        <end position="256"/>
    </location>
</feature>
<dbReference type="Gene3D" id="1.25.40.20">
    <property type="entry name" value="Ankyrin repeat-containing domain"/>
    <property type="match status" value="5"/>
</dbReference>
<evidence type="ECO:0008006" key="6">
    <source>
        <dbReference type="Google" id="ProtNLM"/>
    </source>
</evidence>
<reference evidence="4 5" key="1">
    <citation type="submission" date="2015-01" db="EMBL/GenBank/DDBJ databases">
        <title>The Genome Sequence of Rhinocladiella mackenzie CBS 650.93.</title>
        <authorList>
            <consortium name="The Broad Institute Genomics Platform"/>
            <person name="Cuomo C."/>
            <person name="de Hoog S."/>
            <person name="Gorbushina A."/>
            <person name="Stielow B."/>
            <person name="Teixiera M."/>
            <person name="Abouelleil A."/>
            <person name="Chapman S.B."/>
            <person name="Priest M."/>
            <person name="Young S.K."/>
            <person name="Wortman J."/>
            <person name="Nusbaum C."/>
            <person name="Birren B."/>
        </authorList>
    </citation>
    <scope>NUCLEOTIDE SEQUENCE [LARGE SCALE GENOMIC DNA]</scope>
    <source>
        <strain evidence="4 5">CBS 650.93</strain>
    </source>
</reference>
<evidence type="ECO:0000256" key="2">
    <source>
        <dbReference type="ARBA" id="ARBA00023043"/>
    </source>
</evidence>
<evidence type="ECO:0000256" key="3">
    <source>
        <dbReference type="PROSITE-ProRule" id="PRU00023"/>
    </source>
</evidence>
<dbReference type="SUPFAM" id="SSF48403">
    <property type="entry name" value="Ankyrin repeat"/>
    <property type="match status" value="2"/>
</dbReference>
<feature type="repeat" description="ANK" evidence="3">
    <location>
        <begin position="167"/>
        <end position="199"/>
    </location>
</feature>
<gene>
    <name evidence="4" type="ORF">Z518_02739</name>
</gene>
<organism evidence="4 5">
    <name type="scientific">Rhinocladiella mackenziei CBS 650.93</name>
    <dbReference type="NCBI Taxonomy" id="1442369"/>
    <lineage>
        <taxon>Eukaryota</taxon>
        <taxon>Fungi</taxon>
        <taxon>Dikarya</taxon>
        <taxon>Ascomycota</taxon>
        <taxon>Pezizomycotina</taxon>
        <taxon>Eurotiomycetes</taxon>
        <taxon>Chaetothyriomycetidae</taxon>
        <taxon>Chaetothyriales</taxon>
        <taxon>Herpotrichiellaceae</taxon>
        <taxon>Rhinocladiella</taxon>
    </lineage>
</organism>
<dbReference type="GeneID" id="25290810"/>
<feature type="repeat" description="ANK" evidence="3">
    <location>
        <begin position="200"/>
        <end position="232"/>
    </location>
</feature>
<feature type="repeat" description="ANK" evidence="3">
    <location>
        <begin position="489"/>
        <end position="521"/>
    </location>
</feature>
<dbReference type="SMART" id="SM00248">
    <property type="entry name" value="ANK"/>
    <property type="match status" value="17"/>
</dbReference>
<dbReference type="VEuPathDB" id="FungiDB:Z518_02739"/>
<dbReference type="Pfam" id="PF12796">
    <property type="entry name" value="Ank_2"/>
    <property type="match status" value="6"/>
</dbReference>
<feature type="repeat" description="ANK" evidence="3">
    <location>
        <begin position="555"/>
        <end position="576"/>
    </location>
</feature>
<dbReference type="OrthoDB" id="20872at2759"/>
<feature type="repeat" description="ANK" evidence="3">
    <location>
        <begin position="523"/>
        <end position="545"/>
    </location>
</feature>
<dbReference type="HOGENOM" id="CLU_419866_0_0_1"/>
<dbReference type="InterPro" id="IPR002110">
    <property type="entry name" value="Ankyrin_rpt"/>
</dbReference>
<dbReference type="PANTHER" id="PTHR24173:SF74">
    <property type="entry name" value="ANKYRIN REPEAT DOMAIN-CONTAINING PROTEIN 16"/>
    <property type="match status" value="1"/>
</dbReference>
<feature type="repeat" description="ANK" evidence="3">
    <location>
        <begin position="304"/>
        <end position="336"/>
    </location>
</feature>
<protein>
    <recommendedName>
        <fullName evidence="6">Ankyrin</fullName>
    </recommendedName>
</protein>
<dbReference type="STRING" id="1442369.A0A0D2IQA9"/>
<accession>A0A0D2IQA9</accession>